<dbReference type="PANTHER" id="PTHR30137:SF8">
    <property type="entry name" value="BLR5498 PROTEIN"/>
    <property type="match status" value="1"/>
</dbReference>
<dbReference type="PANTHER" id="PTHR30137">
    <property type="entry name" value="LUCIFERASE-LIKE MONOOXYGENASE"/>
    <property type="match status" value="1"/>
</dbReference>
<sequence>MSALADDPNNVKFIYWDNITYSPPGSRAPEEWEGKLGAELYKSYLDHCVDAERLGYAGVSMPEHFGPSSPIPHPVIMMAALAVKTKSARIISGANIPLWHEPMELAEQLAMIDVLSGGRLEVGLGRHGDRVTQDNAVDLIDGVLHNVDHPVAKADLRPMQAAFLQDAEIANFNAWPRPVQKRVPLWAPASTEGSLEAAARRGMSVFTGLNTNPTADGVLPITLDEVGTRLQRYIEIGQETGHDLSMANVAVTCYTAVADTDKEAADIVRDGFINHVQAASEHTGRLAGTIKPGQDSSSLAELENEDMKAILEAPAESYLRNPFALVGSVETVREKLEALMSAGMRRFVVLCGGVGTQHEIGWQTAKALAEDVAPDLFASARAEMSTD</sequence>
<reference evidence="5" key="1">
    <citation type="submission" date="2016-10" db="EMBL/GenBank/DDBJ databases">
        <authorList>
            <person name="Varghese N."/>
            <person name="Submissions S."/>
        </authorList>
    </citation>
    <scope>NUCLEOTIDE SEQUENCE [LARGE SCALE GENOMIC DNA]</scope>
    <source>
        <strain evidence="5">DSM 45501</strain>
    </source>
</reference>
<keyword evidence="2 4" id="KW-0503">Monooxygenase</keyword>
<proteinExistence type="predicted"/>
<dbReference type="GO" id="GO:0005829">
    <property type="term" value="C:cytosol"/>
    <property type="evidence" value="ECO:0007669"/>
    <property type="project" value="TreeGrafter"/>
</dbReference>
<dbReference type="RefSeq" id="WP_092973228.1">
    <property type="nucleotide sequence ID" value="NZ_FPAT01000001.1"/>
</dbReference>
<evidence type="ECO:0000313" key="5">
    <source>
        <dbReference type="Proteomes" id="UP000199165"/>
    </source>
</evidence>
<name>A0A1I6XDV5_9ACTN</name>
<keyword evidence="5" id="KW-1185">Reference proteome</keyword>
<protein>
    <submittedName>
        <fullName evidence="4">Flavin-dependent oxidoreductase, luciferase family (Includes alkanesulfonate monooxygenase SsuD and methylene tetrahydromethanopterin reductase)</fullName>
    </submittedName>
</protein>
<dbReference type="Proteomes" id="UP000199165">
    <property type="component" value="Unassembled WGS sequence"/>
</dbReference>
<dbReference type="STRING" id="995060.SAMN04487904_101487"/>
<organism evidence="4 5">
    <name type="scientific">Actinopolyspora righensis</name>
    <dbReference type="NCBI Taxonomy" id="995060"/>
    <lineage>
        <taxon>Bacteria</taxon>
        <taxon>Bacillati</taxon>
        <taxon>Actinomycetota</taxon>
        <taxon>Actinomycetes</taxon>
        <taxon>Actinopolysporales</taxon>
        <taxon>Actinopolysporaceae</taxon>
        <taxon>Actinopolyspora</taxon>
        <taxon>Actinopolyspora alba group</taxon>
    </lineage>
</organism>
<dbReference type="SUPFAM" id="SSF51679">
    <property type="entry name" value="Bacterial luciferase-like"/>
    <property type="match status" value="1"/>
</dbReference>
<evidence type="ECO:0000313" key="4">
    <source>
        <dbReference type="EMBL" id="SFT36291.1"/>
    </source>
</evidence>
<evidence type="ECO:0000256" key="1">
    <source>
        <dbReference type="ARBA" id="ARBA00023002"/>
    </source>
</evidence>
<feature type="domain" description="Luciferase-like" evidence="3">
    <location>
        <begin position="41"/>
        <end position="345"/>
    </location>
</feature>
<dbReference type="Pfam" id="PF00296">
    <property type="entry name" value="Bac_luciferase"/>
    <property type="match status" value="1"/>
</dbReference>
<evidence type="ECO:0000259" key="3">
    <source>
        <dbReference type="Pfam" id="PF00296"/>
    </source>
</evidence>
<dbReference type="GO" id="GO:0016705">
    <property type="term" value="F:oxidoreductase activity, acting on paired donors, with incorporation or reduction of molecular oxygen"/>
    <property type="evidence" value="ECO:0007669"/>
    <property type="project" value="InterPro"/>
</dbReference>
<dbReference type="InterPro" id="IPR036661">
    <property type="entry name" value="Luciferase-like_sf"/>
</dbReference>
<dbReference type="AlphaFoldDB" id="A0A1I6XDV5"/>
<gene>
    <name evidence="4" type="ORF">SAMN04487904_101487</name>
</gene>
<dbReference type="Gene3D" id="3.20.20.30">
    <property type="entry name" value="Luciferase-like domain"/>
    <property type="match status" value="1"/>
</dbReference>
<dbReference type="GO" id="GO:0004497">
    <property type="term" value="F:monooxygenase activity"/>
    <property type="evidence" value="ECO:0007669"/>
    <property type="project" value="UniProtKB-KW"/>
</dbReference>
<keyword evidence="1" id="KW-0560">Oxidoreductase</keyword>
<dbReference type="InterPro" id="IPR050766">
    <property type="entry name" value="Bact_Lucif_Oxidored"/>
</dbReference>
<dbReference type="InterPro" id="IPR011251">
    <property type="entry name" value="Luciferase-like_dom"/>
</dbReference>
<evidence type="ECO:0000256" key="2">
    <source>
        <dbReference type="ARBA" id="ARBA00023033"/>
    </source>
</evidence>
<accession>A0A1I6XDV5</accession>
<dbReference type="EMBL" id="FPAT01000001">
    <property type="protein sequence ID" value="SFT36291.1"/>
    <property type="molecule type" value="Genomic_DNA"/>
</dbReference>